<dbReference type="EMBL" id="JANYMP010000012">
    <property type="protein sequence ID" value="MCS7479992.1"/>
    <property type="molecule type" value="Genomic_DNA"/>
</dbReference>
<reference evidence="3" key="1">
    <citation type="submission" date="2022-08" db="EMBL/GenBank/DDBJ databases">
        <authorList>
            <person name="Tistechok S."/>
            <person name="Samborskyy M."/>
            <person name="Roman I."/>
        </authorList>
    </citation>
    <scope>NUCLEOTIDE SEQUENCE</scope>
    <source>
        <strain evidence="3">DSM 103496</strain>
    </source>
</reference>
<proteinExistence type="predicted"/>
<name>A0A9X2VPX1_9PSEU</name>
<evidence type="ECO:0000256" key="2">
    <source>
        <dbReference type="SAM" id="Phobius"/>
    </source>
</evidence>
<protein>
    <submittedName>
        <fullName evidence="3">Uncharacterized protein</fullName>
    </submittedName>
</protein>
<feature type="region of interest" description="Disordered" evidence="1">
    <location>
        <begin position="224"/>
        <end position="255"/>
    </location>
</feature>
<comment type="caution">
    <text evidence="3">The sequence shown here is derived from an EMBL/GenBank/DDBJ whole genome shotgun (WGS) entry which is preliminary data.</text>
</comment>
<accession>A0A9X2VPX1</accession>
<keyword evidence="4" id="KW-1185">Reference proteome</keyword>
<sequence length="434" mass="46488">MNELGTAMRRASEDVDVRAGFTGDVLRGGRRRQARRRTGLAITIAAVVGVVGFGAGVLVQAWQGPKPQDQRLLEATKGDLADDPARLAAAAGVWQRALTMSWRYDRGVTEVHGQPYVYWAATTTAGEAAVVMQEARVRDQVRTLVGLVGRDPADDEQKLLGSTSPGDLGGDKESFQFGPGDRTFLVVDPMTPVYASASSTRDADGVVRRTWQEVPIVDGVALWTAPEGTDPSTARLVSGDGPPTTTNIPRERQLPTCPASGYLRYGQCDITAYADTKMWDSTPRPDMPVGPAGSGPPEKTDVYSLLRAAGLVDVGATIRFSEWTVRGSTPDGTSLLVGEFVEDPRPSALYAVLFRANGTPDRVLLGPAVDVQSPVPVRLRLPDGHGWVVASDRTVLRYRTSTTGDWQGSYTYAAVIPDDAVQVEADGQVVDLVP</sequence>
<keyword evidence="2" id="KW-1133">Transmembrane helix</keyword>
<dbReference type="AlphaFoldDB" id="A0A9X2VPX1"/>
<evidence type="ECO:0000256" key="1">
    <source>
        <dbReference type="SAM" id="MobiDB-lite"/>
    </source>
</evidence>
<evidence type="ECO:0000313" key="4">
    <source>
        <dbReference type="Proteomes" id="UP001141259"/>
    </source>
</evidence>
<keyword evidence="2" id="KW-0812">Transmembrane</keyword>
<dbReference type="RefSeq" id="WP_259625492.1">
    <property type="nucleotide sequence ID" value="NZ_JANYMP010000012.1"/>
</dbReference>
<organism evidence="3 4">
    <name type="scientific">Umezawaea endophytica</name>
    <dbReference type="NCBI Taxonomy" id="1654476"/>
    <lineage>
        <taxon>Bacteria</taxon>
        <taxon>Bacillati</taxon>
        <taxon>Actinomycetota</taxon>
        <taxon>Actinomycetes</taxon>
        <taxon>Pseudonocardiales</taxon>
        <taxon>Pseudonocardiaceae</taxon>
        <taxon>Umezawaea</taxon>
    </lineage>
</organism>
<feature type="transmembrane region" description="Helical" evidence="2">
    <location>
        <begin position="40"/>
        <end position="62"/>
    </location>
</feature>
<keyword evidence="2" id="KW-0472">Membrane</keyword>
<gene>
    <name evidence="3" type="ORF">NZH93_24310</name>
</gene>
<evidence type="ECO:0000313" key="3">
    <source>
        <dbReference type="EMBL" id="MCS7479992.1"/>
    </source>
</evidence>
<dbReference type="Proteomes" id="UP001141259">
    <property type="component" value="Unassembled WGS sequence"/>
</dbReference>